<proteinExistence type="predicted"/>
<evidence type="ECO:0000313" key="1">
    <source>
        <dbReference type="EMBL" id="MPN49684.1"/>
    </source>
</evidence>
<dbReference type="EMBL" id="VSSQ01113156">
    <property type="protein sequence ID" value="MPN49684.1"/>
    <property type="molecule type" value="Genomic_DNA"/>
</dbReference>
<name>A0A645IMZ0_9ZZZZ</name>
<dbReference type="AlphaFoldDB" id="A0A645IMZ0"/>
<protein>
    <submittedName>
        <fullName evidence="1">Uncharacterized protein</fullName>
    </submittedName>
</protein>
<gene>
    <name evidence="1" type="ORF">SDC9_197306</name>
</gene>
<reference evidence="1" key="1">
    <citation type="submission" date="2019-08" db="EMBL/GenBank/DDBJ databases">
        <authorList>
            <person name="Kucharzyk K."/>
            <person name="Murdoch R.W."/>
            <person name="Higgins S."/>
            <person name="Loffler F."/>
        </authorList>
    </citation>
    <scope>NUCLEOTIDE SEQUENCE</scope>
</reference>
<organism evidence="1">
    <name type="scientific">bioreactor metagenome</name>
    <dbReference type="NCBI Taxonomy" id="1076179"/>
    <lineage>
        <taxon>unclassified sequences</taxon>
        <taxon>metagenomes</taxon>
        <taxon>ecological metagenomes</taxon>
    </lineage>
</organism>
<sequence length="75" mass="8431">MDPLSSCGYLKASEYKVKAVSKAVICGHGIHGPLFYGIMGQEYELASAFLLYMLINKLFTFRVNVSIQFFTIFVI</sequence>
<accession>A0A645IMZ0</accession>
<comment type="caution">
    <text evidence="1">The sequence shown here is derived from an EMBL/GenBank/DDBJ whole genome shotgun (WGS) entry which is preliminary data.</text>
</comment>